<evidence type="ECO:0000313" key="10">
    <source>
        <dbReference type="Proteomes" id="UP001159427"/>
    </source>
</evidence>
<dbReference type="PROSITE" id="PS00108">
    <property type="entry name" value="PROTEIN_KINASE_ST"/>
    <property type="match status" value="1"/>
</dbReference>
<evidence type="ECO:0000256" key="7">
    <source>
        <dbReference type="SAM" id="MobiDB-lite"/>
    </source>
</evidence>
<comment type="caution">
    <text evidence="9">The sequence shown here is derived from an EMBL/GenBank/DDBJ whole genome shotgun (WGS) entry which is preliminary data.</text>
</comment>
<evidence type="ECO:0000256" key="5">
    <source>
        <dbReference type="PROSITE-ProRule" id="PRU10141"/>
    </source>
</evidence>
<feature type="non-terminal residue" evidence="9">
    <location>
        <position position="300"/>
    </location>
</feature>
<evidence type="ECO:0000259" key="8">
    <source>
        <dbReference type="PROSITE" id="PS50011"/>
    </source>
</evidence>
<dbReference type="Gene3D" id="1.10.510.10">
    <property type="entry name" value="Transferase(Phosphotransferase) domain 1"/>
    <property type="match status" value="1"/>
</dbReference>
<accession>A0ABN8SUD1</accession>
<proteinExistence type="inferred from homology"/>
<feature type="non-terminal residue" evidence="9">
    <location>
        <position position="1"/>
    </location>
</feature>
<evidence type="ECO:0000256" key="3">
    <source>
        <dbReference type="ARBA" id="ARBA00022777"/>
    </source>
</evidence>
<dbReference type="Proteomes" id="UP001159427">
    <property type="component" value="Unassembled WGS sequence"/>
</dbReference>
<keyword evidence="6" id="KW-0723">Serine/threonine-protein kinase</keyword>
<feature type="domain" description="Protein kinase" evidence="8">
    <location>
        <begin position="81"/>
        <end position="300"/>
    </location>
</feature>
<evidence type="ECO:0000256" key="1">
    <source>
        <dbReference type="ARBA" id="ARBA00022679"/>
    </source>
</evidence>
<keyword evidence="2 5" id="KW-0547">Nucleotide-binding</keyword>
<dbReference type="PANTHER" id="PTHR48016:SF56">
    <property type="entry name" value="MAPKK KINASE"/>
    <property type="match status" value="1"/>
</dbReference>
<dbReference type="PROSITE" id="PS50011">
    <property type="entry name" value="PROTEIN_KINASE_DOM"/>
    <property type="match status" value="1"/>
</dbReference>
<dbReference type="InterPro" id="IPR017441">
    <property type="entry name" value="Protein_kinase_ATP_BS"/>
</dbReference>
<keyword evidence="3" id="KW-0418">Kinase</keyword>
<feature type="binding site" evidence="5">
    <location>
        <position position="119"/>
    </location>
    <ligand>
        <name>ATP</name>
        <dbReference type="ChEBI" id="CHEBI:30616"/>
    </ligand>
</feature>
<evidence type="ECO:0000313" key="9">
    <source>
        <dbReference type="EMBL" id="CAH3195162.1"/>
    </source>
</evidence>
<gene>
    <name evidence="9" type="ORF">PEVE_00029562</name>
</gene>
<dbReference type="SMART" id="SM00220">
    <property type="entry name" value="S_TKc"/>
    <property type="match status" value="1"/>
</dbReference>
<evidence type="ECO:0000256" key="6">
    <source>
        <dbReference type="RuleBase" id="RU000304"/>
    </source>
</evidence>
<keyword evidence="10" id="KW-1185">Reference proteome</keyword>
<keyword evidence="4 5" id="KW-0067">ATP-binding</keyword>
<dbReference type="PROSITE" id="PS00107">
    <property type="entry name" value="PROTEIN_KINASE_ATP"/>
    <property type="match status" value="1"/>
</dbReference>
<dbReference type="InterPro" id="IPR050538">
    <property type="entry name" value="MAP_kinase_kinase_kinase"/>
</dbReference>
<comment type="similarity">
    <text evidence="6">Belongs to the protein kinase superfamily.</text>
</comment>
<evidence type="ECO:0000256" key="2">
    <source>
        <dbReference type="ARBA" id="ARBA00022741"/>
    </source>
</evidence>
<keyword evidence="1" id="KW-0808">Transferase</keyword>
<dbReference type="InterPro" id="IPR000719">
    <property type="entry name" value="Prot_kinase_dom"/>
</dbReference>
<organism evidence="9 10">
    <name type="scientific">Porites evermanni</name>
    <dbReference type="NCBI Taxonomy" id="104178"/>
    <lineage>
        <taxon>Eukaryota</taxon>
        <taxon>Metazoa</taxon>
        <taxon>Cnidaria</taxon>
        <taxon>Anthozoa</taxon>
        <taxon>Hexacorallia</taxon>
        <taxon>Scleractinia</taxon>
        <taxon>Fungiina</taxon>
        <taxon>Poritidae</taxon>
        <taxon>Porites</taxon>
    </lineage>
</organism>
<reference evidence="9 10" key="1">
    <citation type="submission" date="2022-05" db="EMBL/GenBank/DDBJ databases">
        <authorList>
            <consortium name="Genoscope - CEA"/>
            <person name="William W."/>
        </authorList>
    </citation>
    <scope>NUCLEOTIDE SEQUENCE [LARGE SCALE GENOMIC DNA]</scope>
</reference>
<dbReference type="PANTHER" id="PTHR48016">
    <property type="entry name" value="MAP KINASE KINASE KINASE SSK2-RELATED-RELATED"/>
    <property type="match status" value="1"/>
</dbReference>
<dbReference type="Pfam" id="PF00069">
    <property type="entry name" value="Pkinase"/>
    <property type="match status" value="1"/>
</dbReference>
<feature type="region of interest" description="Disordered" evidence="7">
    <location>
        <begin position="1"/>
        <end position="29"/>
    </location>
</feature>
<dbReference type="SUPFAM" id="SSF56112">
    <property type="entry name" value="Protein kinase-like (PK-like)"/>
    <property type="match status" value="1"/>
</dbReference>
<sequence>DELDFILPSPPTESPEPSKDSNPTNNGLDRFNLSERDSYMWSLGSVDLPSMLALNDGVERLLWPAEEEFPDHNGFEEGKDYVLITRVGEGAFGECFMAVELPYDKEREFCLLVLTLARKESVAEIVQFYGAKLKGKSASIFMEFMKGGTIAELFEDEKKNCAKAVGVVSSPPVISEIYCLWYLENVLRALVFLHKKGIVHRDVKGLNVLLPEDRRNAKLADFGSAENRKNMGTFIDIWKTGCFFLEMWNGERPSSLLALTEGGSVHPQRQTSCRPEDHIPLSASNETKELLRLCFGVNNE</sequence>
<dbReference type="InterPro" id="IPR008271">
    <property type="entry name" value="Ser/Thr_kinase_AS"/>
</dbReference>
<protein>
    <recommendedName>
        <fullName evidence="8">Protein kinase domain-containing protein</fullName>
    </recommendedName>
</protein>
<dbReference type="EMBL" id="CALNXI010004139">
    <property type="protein sequence ID" value="CAH3195162.1"/>
    <property type="molecule type" value="Genomic_DNA"/>
</dbReference>
<name>A0ABN8SUD1_9CNID</name>
<dbReference type="InterPro" id="IPR011009">
    <property type="entry name" value="Kinase-like_dom_sf"/>
</dbReference>
<evidence type="ECO:0000256" key="4">
    <source>
        <dbReference type="ARBA" id="ARBA00022840"/>
    </source>
</evidence>